<sequence length="398" mass="42800">MPRSRLDASPRWHVLLGLAAGVLALHLLLLSGGVSSWSLDLLDSPEPNAGLAPVPADPTTPPDTAAASPPDVPPPVTTSTVRWIVPKPVPPAPPPPPKPKPQVVKKPPPPAPEPEEPPPVEIAEAPPEPPPEEPEPTPTPPAEVAPPPEPAPETPATSAAATGAAQESASETDATLRDAQVPPSADLRYDVSADSKGMPYSARGHLKWEQDGQRYKTSMEISVLFLGSLTQTSEGQINAKGLVPERFTDRKRSERAAHFDHATQRIRYSNNAPDAPLLPGVQDRLTVNLQLAALFNAQPSAFREGQTLRLPVSGVDASEIWLFQVGPQTRLTVPAGDFEVRKLTRSPRRPYDRMVEVWLAPALHHLPVRMRVTEPNGDYFDLQLRTPPETGAASPPPQ</sequence>
<dbReference type="OrthoDB" id="8526020at2"/>
<evidence type="ECO:0008006" key="4">
    <source>
        <dbReference type="Google" id="ProtNLM"/>
    </source>
</evidence>
<organism evidence="2 3">
    <name type="scientific">Hydrogenophaga taeniospiralis CCUG 15921</name>
    <dbReference type="NCBI Taxonomy" id="1281780"/>
    <lineage>
        <taxon>Bacteria</taxon>
        <taxon>Pseudomonadati</taxon>
        <taxon>Pseudomonadota</taxon>
        <taxon>Betaproteobacteria</taxon>
        <taxon>Burkholderiales</taxon>
        <taxon>Comamonadaceae</taxon>
        <taxon>Hydrogenophaga</taxon>
    </lineage>
</organism>
<reference evidence="2" key="1">
    <citation type="submission" date="2013-01" db="EMBL/GenBank/DDBJ databases">
        <title>Genome draft of Hydrogenophaga taeniospiralis 2K1.</title>
        <authorList>
            <person name="Gomila M."/>
            <person name="Lalucat J."/>
        </authorList>
    </citation>
    <scope>NUCLEOTIDE SEQUENCE</scope>
    <source>
        <strain evidence="2">CCUG 15921</strain>
    </source>
</reference>
<dbReference type="Pfam" id="PF11306">
    <property type="entry name" value="DUF3108"/>
    <property type="match status" value="1"/>
</dbReference>
<gene>
    <name evidence="2" type="ORF">H010_20881</name>
</gene>
<feature type="region of interest" description="Disordered" evidence="1">
    <location>
        <begin position="45"/>
        <end position="194"/>
    </location>
</feature>
<dbReference type="AlphaFoldDB" id="A0A9X4SAA4"/>
<name>A0A9X4SAA4_9BURK</name>
<evidence type="ECO:0000313" key="2">
    <source>
        <dbReference type="EMBL" id="MDG5977720.1"/>
    </source>
</evidence>
<evidence type="ECO:0000313" key="3">
    <source>
        <dbReference type="Proteomes" id="UP001152876"/>
    </source>
</evidence>
<feature type="compositionally biased region" description="Pro residues" evidence="1">
    <location>
        <begin position="136"/>
        <end position="153"/>
    </location>
</feature>
<dbReference type="EMBL" id="AOGK01000025">
    <property type="protein sequence ID" value="MDG5977720.1"/>
    <property type="molecule type" value="Genomic_DNA"/>
</dbReference>
<feature type="compositionally biased region" description="Pro residues" evidence="1">
    <location>
        <begin position="87"/>
        <end position="112"/>
    </location>
</feature>
<proteinExistence type="predicted"/>
<dbReference type="Proteomes" id="UP001152876">
    <property type="component" value="Unassembled WGS sequence"/>
</dbReference>
<evidence type="ECO:0000256" key="1">
    <source>
        <dbReference type="SAM" id="MobiDB-lite"/>
    </source>
</evidence>
<keyword evidence="3" id="KW-1185">Reference proteome</keyword>
<dbReference type="RefSeq" id="WP_068174846.1">
    <property type="nucleotide sequence ID" value="NZ_AOGK01000025.1"/>
</dbReference>
<dbReference type="InterPro" id="IPR021457">
    <property type="entry name" value="DUF3108"/>
</dbReference>
<accession>A0A9X4SAA4</accession>
<protein>
    <recommendedName>
        <fullName evidence="4">DUF3108 domain-containing protein</fullName>
    </recommendedName>
</protein>
<comment type="caution">
    <text evidence="2">The sequence shown here is derived from an EMBL/GenBank/DDBJ whole genome shotgun (WGS) entry which is preliminary data.</text>
</comment>